<dbReference type="GO" id="GO:0009289">
    <property type="term" value="C:pilus"/>
    <property type="evidence" value="ECO:0007669"/>
    <property type="project" value="UniProtKB-SubCell"/>
</dbReference>
<dbReference type="InterPro" id="IPR050263">
    <property type="entry name" value="Bact_Fimbrial_Adh_Pro"/>
</dbReference>
<name>A0A0J6JJG0_PSETA</name>
<keyword evidence="4" id="KW-0281">Fimbrium</keyword>
<dbReference type="InterPro" id="IPR000259">
    <property type="entry name" value="Adhesion_dom_fimbrial"/>
</dbReference>
<evidence type="ECO:0000256" key="4">
    <source>
        <dbReference type="ARBA" id="ARBA00023263"/>
    </source>
</evidence>
<feature type="domain" description="Fimbrial-type adhesion" evidence="5">
    <location>
        <begin position="203"/>
        <end position="340"/>
    </location>
</feature>
<comment type="similarity">
    <text evidence="2">Belongs to the fimbrial protein family.</text>
</comment>
<sequence>MTVIHSMPPTHMHHDRIMKMNKCVLTGVLSLALSGYSAISHALCTTVPPQRITVAFPDLVLAKDIPVNTVLHEFTDSTINAIGVAFNCGTGSVADATLWEAVNGFPLPQIGSTSPTNIPGIGLSVITERAFTQDGSIFRRRSALWCNRNPYQMCGPAFGPVTFQLIKTGEIDSGGVLTIPGTFAISARQTRISSGSQYAFTSSQVSLAACSVTVPGPVDLGTVDKRKFPGPGVPYPDEAPFELELTGCDPRNIQIDLRLDGTTDTQPDVLALTRPNSGVGIQVLDKNTNTPITFNQDVNVGNTGGATTYKIPLAARYFQVGQQIVPGDAGANAQFTVIYK</sequence>
<evidence type="ECO:0000313" key="6">
    <source>
        <dbReference type="EMBL" id="KMM83927.1"/>
    </source>
</evidence>
<dbReference type="PANTHER" id="PTHR33420">
    <property type="entry name" value="FIMBRIAL SUBUNIT ELFA-RELATED"/>
    <property type="match status" value="1"/>
</dbReference>
<dbReference type="InterPro" id="IPR008966">
    <property type="entry name" value="Adhesion_dom_sf"/>
</dbReference>
<dbReference type="GO" id="GO:0043709">
    <property type="term" value="P:cell adhesion involved in single-species biofilm formation"/>
    <property type="evidence" value="ECO:0007669"/>
    <property type="project" value="TreeGrafter"/>
</dbReference>
<evidence type="ECO:0000256" key="2">
    <source>
        <dbReference type="ARBA" id="ARBA00006671"/>
    </source>
</evidence>
<dbReference type="PATRIC" id="fig|47884.3.peg.3627"/>
<evidence type="ECO:0000259" key="5">
    <source>
        <dbReference type="Pfam" id="PF00419"/>
    </source>
</evidence>
<gene>
    <name evidence="6" type="ORF">TU78_15770</name>
</gene>
<dbReference type="InterPro" id="IPR036937">
    <property type="entry name" value="Adhesion_dom_fimbrial_sf"/>
</dbReference>
<reference evidence="6 7" key="1">
    <citation type="submission" date="2015-02" db="EMBL/GenBank/DDBJ databases">
        <title>Pseudomonas helleri sp. nov. and Pseudomonas weihenstephanensis sp. nov., isolated from raw cows milk.</title>
        <authorList>
            <person name="von Neubeck M."/>
            <person name="Huptas C."/>
            <person name="Wenning M."/>
            <person name="Scherer S."/>
        </authorList>
    </citation>
    <scope>NUCLEOTIDE SEQUENCE [LARGE SCALE GENOMIC DNA]</scope>
    <source>
        <strain evidence="6 7">DSM 21104</strain>
    </source>
</reference>
<dbReference type="Gene3D" id="2.60.40.1090">
    <property type="entry name" value="Fimbrial-type adhesion domain"/>
    <property type="match status" value="1"/>
</dbReference>
<dbReference type="Pfam" id="PF00419">
    <property type="entry name" value="Fimbrial"/>
    <property type="match status" value="1"/>
</dbReference>
<protein>
    <recommendedName>
        <fullName evidence="5">Fimbrial-type adhesion domain-containing protein</fullName>
    </recommendedName>
</protein>
<comment type="subcellular location">
    <subcellularLocation>
        <location evidence="1">Fimbrium</location>
    </subcellularLocation>
</comment>
<dbReference type="Gene3D" id="2.60.40.3310">
    <property type="match status" value="1"/>
</dbReference>
<dbReference type="PANTHER" id="PTHR33420:SF3">
    <property type="entry name" value="FIMBRIAL SUBUNIT ELFA"/>
    <property type="match status" value="1"/>
</dbReference>
<organism evidence="6 7">
    <name type="scientific">Pseudomonas taetrolens</name>
    <dbReference type="NCBI Taxonomy" id="47884"/>
    <lineage>
        <taxon>Bacteria</taxon>
        <taxon>Pseudomonadati</taxon>
        <taxon>Pseudomonadota</taxon>
        <taxon>Gammaproteobacteria</taxon>
        <taxon>Pseudomonadales</taxon>
        <taxon>Pseudomonadaceae</taxon>
        <taxon>Pseudomonas</taxon>
    </lineage>
</organism>
<dbReference type="RefSeq" id="WP_048382475.1">
    <property type="nucleotide sequence ID" value="NZ_LS483370.1"/>
</dbReference>
<dbReference type="EMBL" id="JYLA01000006">
    <property type="protein sequence ID" value="KMM83927.1"/>
    <property type="molecule type" value="Genomic_DNA"/>
</dbReference>
<accession>A0A0J6JJG0</accession>
<comment type="caution">
    <text evidence="6">The sequence shown here is derived from an EMBL/GenBank/DDBJ whole genome shotgun (WGS) entry which is preliminary data.</text>
</comment>
<evidence type="ECO:0000256" key="3">
    <source>
        <dbReference type="ARBA" id="ARBA00022729"/>
    </source>
</evidence>
<keyword evidence="3" id="KW-0732">Signal</keyword>
<dbReference type="STRING" id="47884.SAMN04490203_1579"/>
<dbReference type="AlphaFoldDB" id="A0A0J6JJG0"/>
<evidence type="ECO:0000256" key="1">
    <source>
        <dbReference type="ARBA" id="ARBA00004561"/>
    </source>
</evidence>
<dbReference type="SUPFAM" id="SSF49401">
    <property type="entry name" value="Bacterial adhesins"/>
    <property type="match status" value="1"/>
</dbReference>
<evidence type="ECO:0000313" key="7">
    <source>
        <dbReference type="Proteomes" id="UP000036395"/>
    </source>
</evidence>
<dbReference type="Proteomes" id="UP000036395">
    <property type="component" value="Unassembled WGS sequence"/>
</dbReference>
<proteinExistence type="inferred from homology"/>